<evidence type="ECO:0008006" key="3">
    <source>
        <dbReference type="Google" id="ProtNLM"/>
    </source>
</evidence>
<name>A0A0W7X8X3_9ACTN</name>
<proteinExistence type="predicted"/>
<dbReference type="EMBL" id="LOCL01000028">
    <property type="protein sequence ID" value="KUF19211.1"/>
    <property type="molecule type" value="Genomic_DNA"/>
</dbReference>
<keyword evidence="2" id="KW-1185">Reference proteome</keyword>
<gene>
    <name evidence="1" type="ORF">AT728_21935</name>
</gene>
<dbReference type="AlphaFoldDB" id="A0A0W7X8X3"/>
<dbReference type="Proteomes" id="UP000054804">
    <property type="component" value="Unassembled WGS sequence"/>
</dbReference>
<dbReference type="STRING" id="1765722.AT728_21935"/>
<evidence type="ECO:0000313" key="1">
    <source>
        <dbReference type="EMBL" id="KUF19211.1"/>
    </source>
</evidence>
<organism evidence="1 2">
    <name type="scientific">Streptomyces silvensis</name>
    <dbReference type="NCBI Taxonomy" id="1765722"/>
    <lineage>
        <taxon>Bacteria</taxon>
        <taxon>Bacillati</taxon>
        <taxon>Actinomycetota</taxon>
        <taxon>Actinomycetes</taxon>
        <taxon>Kitasatosporales</taxon>
        <taxon>Streptomycetaceae</taxon>
        <taxon>Streptomyces</taxon>
    </lineage>
</organism>
<reference evidence="1 2" key="1">
    <citation type="submission" date="2015-12" db="EMBL/GenBank/DDBJ databases">
        <title>Draft genome sequence of Streptomyces silvensis ATCC 53525, a producer of novel hormone antagonists.</title>
        <authorList>
            <person name="Johnston C.W."/>
            <person name="Li Y."/>
            <person name="Magarvey N.A."/>
        </authorList>
    </citation>
    <scope>NUCLEOTIDE SEQUENCE [LARGE SCALE GENOMIC DNA]</scope>
    <source>
        <strain evidence="1 2">ATCC 53525</strain>
    </source>
</reference>
<accession>A0A0W7X8X3</accession>
<protein>
    <recommendedName>
        <fullName evidence="3">Alcohol dehydrogenase-like C-terminal domain-containing protein</fullName>
    </recommendedName>
</protein>
<sequence>MKRCNRALRDLIAAGKTKPGFIVPHELSLDEASNAYEHFDARDEGWTKVVLHLDGHGHGNGHGNGRRR</sequence>
<comment type="caution">
    <text evidence="1">The sequence shown here is derived from an EMBL/GenBank/DDBJ whole genome shotgun (WGS) entry which is preliminary data.</text>
</comment>
<evidence type="ECO:0000313" key="2">
    <source>
        <dbReference type="Proteomes" id="UP000054804"/>
    </source>
</evidence>